<accession>A0A0E9T898</accession>
<reference evidence="1" key="1">
    <citation type="submission" date="2014-11" db="EMBL/GenBank/DDBJ databases">
        <authorList>
            <person name="Amaro Gonzalez C."/>
        </authorList>
    </citation>
    <scope>NUCLEOTIDE SEQUENCE</scope>
</reference>
<sequence>MSQGIAIE</sequence>
<proteinExistence type="predicted"/>
<protein>
    <submittedName>
        <fullName evidence="1">Uncharacterized protein</fullName>
    </submittedName>
</protein>
<organism evidence="1">
    <name type="scientific">Anguilla anguilla</name>
    <name type="common">European freshwater eel</name>
    <name type="synonym">Muraena anguilla</name>
    <dbReference type="NCBI Taxonomy" id="7936"/>
    <lineage>
        <taxon>Eukaryota</taxon>
        <taxon>Metazoa</taxon>
        <taxon>Chordata</taxon>
        <taxon>Craniata</taxon>
        <taxon>Vertebrata</taxon>
        <taxon>Euteleostomi</taxon>
        <taxon>Actinopterygii</taxon>
        <taxon>Neopterygii</taxon>
        <taxon>Teleostei</taxon>
        <taxon>Anguilliformes</taxon>
        <taxon>Anguillidae</taxon>
        <taxon>Anguilla</taxon>
    </lineage>
</organism>
<reference evidence="1" key="2">
    <citation type="journal article" date="2015" name="Fish Shellfish Immunol.">
        <title>Early steps in the European eel (Anguilla anguilla)-Vibrio vulnificus interaction in the gills: Role of the RtxA13 toxin.</title>
        <authorList>
            <person name="Callol A."/>
            <person name="Pajuelo D."/>
            <person name="Ebbesson L."/>
            <person name="Teles M."/>
            <person name="MacKenzie S."/>
            <person name="Amaro C."/>
        </authorList>
    </citation>
    <scope>NUCLEOTIDE SEQUENCE</scope>
</reference>
<evidence type="ECO:0000313" key="1">
    <source>
        <dbReference type="EMBL" id="JAH49841.1"/>
    </source>
</evidence>
<name>A0A0E9T898_ANGAN</name>
<dbReference type="EMBL" id="GBXM01058736">
    <property type="protein sequence ID" value="JAH49841.1"/>
    <property type="molecule type" value="Transcribed_RNA"/>
</dbReference>